<evidence type="ECO:0000313" key="2">
    <source>
        <dbReference type="EMBL" id="AIU70745.1"/>
    </source>
</evidence>
<feature type="transmembrane region" description="Helical" evidence="1">
    <location>
        <begin position="174"/>
        <end position="194"/>
    </location>
</feature>
<organism evidence="2 3">
    <name type="scientific">Thermococcus eurythermalis</name>
    <dbReference type="NCBI Taxonomy" id="1505907"/>
    <lineage>
        <taxon>Archaea</taxon>
        <taxon>Methanobacteriati</taxon>
        <taxon>Methanobacteriota</taxon>
        <taxon>Thermococci</taxon>
        <taxon>Thermococcales</taxon>
        <taxon>Thermococcaceae</taxon>
        <taxon>Thermococcus</taxon>
    </lineage>
</organism>
<reference evidence="2 3" key="1">
    <citation type="journal article" date="2015" name="Int. J. Syst. Evol. Microbiol.">
        <title>Thermococcus eurythermalis sp. nov., a conditional piezophilic hyperthermophilic archaeon with a wide temperature range isolated from an oil-immersed chimney in the Guaymas Basin.</title>
        <authorList>
            <person name="Zhao W."/>
            <person name="Zeng X."/>
            <person name="Xiao X."/>
        </authorList>
    </citation>
    <scope>NUCLEOTIDE SEQUENCE [LARGE SCALE GENOMIC DNA]</scope>
    <source>
        <strain evidence="2 3">A501</strain>
    </source>
</reference>
<feature type="transmembrane region" description="Helical" evidence="1">
    <location>
        <begin position="223"/>
        <end position="244"/>
    </location>
</feature>
<dbReference type="EMBL" id="CP008887">
    <property type="protein sequence ID" value="AIU70745.1"/>
    <property type="molecule type" value="Genomic_DNA"/>
</dbReference>
<dbReference type="GO" id="GO:0016757">
    <property type="term" value="F:glycosyltransferase activity"/>
    <property type="evidence" value="ECO:0007669"/>
    <property type="project" value="UniProtKB-KW"/>
</dbReference>
<dbReference type="Proteomes" id="UP000029980">
    <property type="component" value="Chromosome"/>
</dbReference>
<feature type="transmembrane region" description="Helical" evidence="1">
    <location>
        <begin position="408"/>
        <end position="427"/>
    </location>
</feature>
<dbReference type="RefSeq" id="WP_050003708.1">
    <property type="nucleotide sequence ID" value="NZ_CP008887.1"/>
</dbReference>
<evidence type="ECO:0000313" key="3">
    <source>
        <dbReference type="Proteomes" id="UP000029980"/>
    </source>
</evidence>
<proteinExistence type="predicted"/>
<keyword evidence="1" id="KW-0472">Membrane</keyword>
<feature type="transmembrane region" description="Helical" evidence="1">
    <location>
        <begin position="200"/>
        <end position="216"/>
    </location>
</feature>
<dbReference type="OrthoDB" id="85618at2157"/>
<dbReference type="HOGENOM" id="CLU_032023_0_0_2"/>
<evidence type="ECO:0000256" key="1">
    <source>
        <dbReference type="SAM" id="Phobius"/>
    </source>
</evidence>
<gene>
    <name evidence="2" type="ORF">TEU_10585</name>
</gene>
<dbReference type="STRING" id="1505907.TEU_10585"/>
<name>A0A097QW97_9EURY</name>
<feature type="transmembrane region" description="Helical" evidence="1">
    <location>
        <begin position="6"/>
        <end position="24"/>
    </location>
</feature>
<dbReference type="KEGG" id="teu:TEU_10585"/>
<protein>
    <submittedName>
        <fullName evidence="2">Dolichyl-phosphate-mannose-protein mannosyltransferase</fullName>
    </submittedName>
</protein>
<dbReference type="GeneID" id="25153878"/>
<sequence>MDWKRAVFALIVVLTMAGTVWFTYHFASQESLNDYIGDEVWYVPASRNVLHRLGVQVTYEHNGTYGVNVIFANESSKIKYLSTADAVATFSGVKFRLQYHNFPGVYYEIPADKYEDFLERLSGRLPGGSYYVVPGFRYPDKEDIQNYLNTEHPFLGKDIIMLGMVLLGDRPISWRLPGIIEFALIELLVVLAAYRISKSYLASLIALVFVAADPTLQATAVTAMLDIHVAFFVALFVFALAYGSNLGSSVALGLVGATKLSGAFGWPVLLIKALKEENSFVRFFSTVVIVPGIAFLLPELPIIMAIGFVPWVREFLGSFQWHLSYKGSNPHTSPFWEWFINYRPFPFHFDPNVFAETNPVLLISMVVLILAVPWLYKRKPGILAPFMVFWSTIGFFALQYVLGGKTQFSFYATVLVPPASVVMGVALNELLRREAFKSSLTFYWEKMRGLKEWALEKAVRRKANPSESPQD</sequence>
<keyword evidence="1" id="KW-1133">Transmembrane helix</keyword>
<dbReference type="AlphaFoldDB" id="A0A097QW97"/>
<keyword evidence="1" id="KW-0812">Transmembrane</keyword>
<keyword evidence="2" id="KW-0328">Glycosyltransferase</keyword>
<feature type="transmembrane region" description="Helical" evidence="1">
    <location>
        <begin position="359"/>
        <end position="376"/>
    </location>
</feature>
<keyword evidence="2" id="KW-0808">Transferase</keyword>
<accession>A0A097QW97</accession>
<keyword evidence="3" id="KW-1185">Reference proteome</keyword>
<feature type="transmembrane region" description="Helical" evidence="1">
    <location>
        <begin position="383"/>
        <end position="402"/>
    </location>
</feature>
<feature type="transmembrane region" description="Helical" evidence="1">
    <location>
        <begin position="283"/>
        <end position="309"/>
    </location>
</feature>